<sequence>MDADGSGFHRLWKVVDEGVASKRVPTDVRVSCSYRDTTVSKSDGQYAVDVGDFHNSTIKGDSAVTLIVTGAPGPDPAYIVGPRGVANRGFFTRHPVIKRSFGPPGQWMESLVEALR</sequence>
<dbReference type="AlphaFoldDB" id="A0A8J3KZ22"/>
<evidence type="ECO:0000313" key="2">
    <source>
        <dbReference type="Proteomes" id="UP000630887"/>
    </source>
</evidence>
<protein>
    <submittedName>
        <fullName evidence="1">Uncharacterized protein</fullName>
    </submittedName>
</protein>
<name>A0A8J3KZ22_9ACTN</name>
<gene>
    <name evidence="1" type="ORF">Cco03nite_56470</name>
</gene>
<accession>A0A8J3KZ22</accession>
<organism evidence="1 2">
    <name type="scientific">Catellatospora coxensis</name>
    <dbReference type="NCBI Taxonomy" id="310354"/>
    <lineage>
        <taxon>Bacteria</taxon>
        <taxon>Bacillati</taxon>
        <taxon>Actinomycetota</taxon>
        <taxon>Actinomycetes</taxon>
        <taxon>Micromonosporales</taxon>
        <taxon>Micromonosporaceae</taxon>
        <taxon>Catellatospora</taxon>
    </lineage>
</organism>
<dbReference type="EMBL" id="BONI01000055">
    <property type="protein sequence ID" value="GIG08947.1"/>
    <property type="molecule type" value="Genomic_DNA"/>
</dbReference>
<dbReference type="Proteomes" id="UP000630887">
    <property type="component" value="Unassembled WGS sequence"/>
</dbReference>
<comment type="caution">
    <text evidence="1">The sequence shown here is derived from an EMBL/GenBank/DDBJ whole genome shotgun (WGS) entry which is preliminary data.</text>
</comment>
<evidence type="ECO:0000313" key="1">
    <source>
        <dbReference type="EMBL" id="GIG08947.1"/>
    </source>
</evidence>
<reference evidence="1 2" key="1">
    <citation type="submission" date="2021-01" db="EMBL/GenBank/DDBJ databases">
        <title>Whole genome shotgun sequence of Catellatospora coxensis NBRC 107359.</title>
        <authorList>
            <person name="Komaki H."/>
            <person name="Tamura T."/>
        </authorList>
    </citation>
    <scope>NUCLEOTIDE SEQUENCE [LARGE SCALE GENOMIC DNA]</scope>
    <source>
        <strain evidence="1 2">NBRC 107359</strain>
    </source>
</reference>
<proteinExistence type="predicted"/>
<keyword evidence="2" id="KW-1185">Reference proteome</keyword>